<sequence length="243" mass="28677">MPRSSREKSQTGIYHVMLRGIDKRDIFLTQNDNKKFLHYIELAKEKSEIFLLAYCLMSNHVHMLLKEGKEEIGNFIRRVAVGYAQYYNRNHGRTGHLFQNRYQSEPVNDDKYLLVVFRYIHQNPLKAGIVKNIGDYKWSSYNDYLNNKKGITDKGLLKGYFSNIENFIVFNNQKNKDKCLEYEGKKIYSDTNLRQIVSEIIEIEKLPMMEIKTRNMVLRRIKNETGASIRQLERVLGIGRNII</sequence>
<evidence type="ECO:0000259" key="1">
    <source>
        <dbReference type="SMART" id="SM01321"/>
    </source>
</evidence>
<feature type="domain" description="Transposase IS200-like" evidence="1">
    <location>
        <begin position="9"/>
        <end position="123"/>
    </location>
</feature>
<evidence type="ECO:0000313" key="3">
    <source>
        <dbReference type="Proteomes" id="UP000285138"/>
    </source>
</evidence>
<dbReference type="Gene3D" id="3.30.70.1290">
    <property type="entry name" value="Transposase IS200-like"/>
    <property type="match status" value="1"/>
</dbReference>
<dbReference type="GO" id="GO:0006313">
    <property type="term" value="P:DNA transposition"/>
    <property type="evidence" value="ECO:0007669"/>
    <property type="project" value="InterPro"/>
</dbReference>
<dbReference type="Proteomes" id="UP000285138">
    <property type="component" value="Unassembled WGS sequence"/>
</dbReference>
<gene>
    <name evidence="2" type="ORF">D5R97_03365</name>
</gene>
<dbReference type="GO" id="GO:0003677">
    <property type="term" value="F:DNA binding"/>
    <property type="evidence" value="ECO:0007669"/>
    <property type="project" value="InterPro"/>
</dbReference>
<dbReference type="EMBL" id="QZAA01000096">
    <property type="protein sequence ID" value="RQD76946.1"/>
    <property type="molecule type" value="Genomic_DNA"/>
</dbReference>
<dbReference type="PANTHER" id="PTHR34322:SF2">
    <property type="entry name" value="TRANSPOSASE IS200-LIKE DOMAIN-CONTAINING PROTEIN"/>
    <property type="match status" value="1"/>
</dbReference>
<accession>A0A424YG96</accession>
<dbReference type="InterPro" id="IPR002686">
    <property type="entry name" value="Transposase_17"/>
</dbReference>
<dbReference type="AlphaFoldDB" id="A0A424YG96"/>
<feature type="non-terminal residue" evidence="2">
    <location>
        <position position="243"/>
    </location>
</feature>
<dbReference type="InterPro" id="IPR036515">
    <property type="entry name" value="Transposase_17_sf"/>
</dbReference>
<dbReference type="SUPFAM" id="SSF143422">
    <property type="entry name" value="Transposase IS200-like"/>
    <property type="match status" value="1"/>
</dbReference>
<reference evidence="2 3" key="1">
    <citation type="submission" date="2018-08" db="EMBL/GenBank/DDBJ databases">
        <title>The metabolism and importance of syntrophic acetate oxidation coupled to methane or sulfide production in haloalkaline environments.</title>
        <authorList>
            <person name="Timmers P.H.A."/>
            <person name="Vavourakis C.D."/>
            <person name="Sorokin D.Y."/>
            <person name="Sinninghe Damste J.S."/>
            <person name="Muyzer G."/>
            <person name="Stams A.J.M."/>
            <person name="Plugge C.M."/>
        </authorList>
    </citation>
    <scope>NUCLEOTIDE SEQUENCE [LARGE SCALE GENOMIC DNA]</scope>
    <source>
        <strain evidence="2">MSAO_Bac1</strain>
    </source>
</reference>
<dbReference type="Pfam" id="PF01797">
    <property type="entry name" value="Y1_Tnp"/>
    <property type="match status" value="1"/>
</dbReference>
<proteinExistence type="predicted"/>
<dbReference type="PANTHER" id="PTHR34322">
    <property type="entry name" value="TRANSPOSASE, Y1_TNP DOMAIN-CONTAINING"/>
    <property type="match status" value="1"/>
</dbReference>
<dbReference type="GO" id="GO:0004803">
    <property type="term" value="F:transposase activity"/>
    <property type="evidence" value="ECO:0007669"/>
    <property type="project" value="InterPro"/>
</dbReference>
<dbReference type="SMART" id="SM01321">
    <property type="entry name" value="Y1_Tnp"/>
    <property type="match status" value="1"/>
</dbReference>
<protein>
    <submittedName>
        <fullName evidence="2">Transposase</fullName>
    </submittedName>
</protein>
<name>A0A424YG96_9FIRM</name>
<evidence type="ECO:0000313" key="2">
    <source>
        <dbReference type="EMBL" id="RQD76946.1"/>
    </source>
</evidence>
<organism evidence="2 3">
    <name type="scientific">Candidatus Syntrophonatronum acetioxidans</name>
    <dbReference type="NCBI Taxonomy" id="1795816"/>
    <lineage>
        <taxon>Bacteria</taxon>
        <taxon>Bacillati</taxon>
        <taxon>Bacillota</taxon>
        <taxon>Clostridia</taxon>
        <taxon>Eubacteriales</taxon>
        <taxon>Syntrophomonadaceae</taxon>
        <taxon>Candidatus Syntrophonatronum</taxon>
    </lineage>
</organism>
<comment type="caution">
    <text evidence="2">The sequence shown here is derived from an EMBL/GenBank/DDBJ whole genome shotgun (WGS) entry which is preliminary data.</text>
</comment>